<comment type="caution">
    <text evidence="2">The sequence shown here is derived from an EMBL/GenBank/DDBJ whole genome shotgun (WGS) entry which is preliminary data.</text>
</comment>
<organism evidence="2 3">
    <name type="scientific">Imshaugia aleurites</name>
    <dbReference type="NCBI Taxonomy" id="172621"/>
    <lineage>
        <taxon>Eukaryota</taxon>
        <taxon>Fungi</taxon>
        <taxon>Dikarya</taxon>
        <taxon>Ascomycota</taxon>
        <taxon>Pezizomycotina</taxon>
        <taxon>Lecanoromycetes</taxon>
        <taxon>OSLEUM clade</taxon>
        <taxon>Lecanoromycetidae</taxon>
        <taxon>Lecanorales</taxon>
        <taxon>Lecanorineae</taxon>
        <taxon>Parmeliaceae</taxon>
        <taxon>Imshaugia</taxon>
    </lineage>
</organism>
<dbReference type="EMBL" id="CAJPDT010000001">
    <property type="protein sequence ID" value="CAF9904466.1"/>
    <property type="molecule type" value="Genomic_DNA"/>
</dbReference>
<evidence type="ECO:0000313" key="3">
    <source>
        <dbReference type="Proteomes" id="UP000664534"/>
    </source>
</evidence>
<name>A0A8H3ECD0_9LECA</name>
<protein>
    <submittedName>
        <fullName evidence="2">Uncharacterized protein</fullName>
    </submittedName>
</protein>
<dbReference type="AlphaFoldDB" id="A0A8H3ECD0"/>
<accession>A0A8H3ECD0</accession>
<evidence type="ECO:0000313" key="2">
    <source>
        <dbReference type="EMBL" id="CAF9904466.1"/>
    </source>
</evidence>
<gene>
    <name evidence="2" type="ORF">IMSHALPRED_000069</name>
</gene>
<keyword evidence="3" id="KW-1185">Reference proteome</keyword>
<dbReference type="OrthoDB" id="5428328at2759"/>
<feature type="compositionally biased region" description="Polar residues" evidence="1">
    <location>
        <begin position="1"/>
        <end position="11"/>
    </location>
</feature>
<sequence length="308" mass="33265">MTSEQNKQLPLQTPKPVIGTARPPTRRDLQHRNNLRGLPDPDPDTQLHTAVLRAGQAALHAQDAILDLDPASALRDSLTVLADPAADWSDEDWETVSDNPSNFSDLEEDEQRDYIAGFVTRFGGEEELELVQQVQMQQQRMDQVRAARAELPSPDVSPLLAKMRAVQPRAVNAAPVPAHVPPSVRPRPIEPRVPHVTPAAPRFGTEHIGSVRALTAAEAALALTNRQLGTDVVMEEVRAMGVFDDDVERFAWVVGGVGARELTVAEAALLRTNRQAGTAVVMGDLRSGGAMGGEGGEEGFLWGVGNVE</sequence>
<reference evidence="2" key="1">
    <citation type="submission" date="2021-03" db="EMBL/GenBank/DDBJ databases">
        <authorList>
            <person name="Tagirdzhanova G."/>
        </authorList>
    </citation>
    <scope>NUCLEOTIDE SEQUENCE</scope>
</reference>
<proteinExistence type="predicted"/>
<dbReference type="Proteomes" id="UP000664534">
    <property type="component" value="Unassembled WGS sequence"/>
</dbReference>
<evidence type="ECO:0000256" key="1">
    <source>
        <dbReference type="SAM" id="MobiDB-lite"/>
    </source>
</evidence>
<feature type="region of interest" description="Disordered" evidence="1">
    <location>
        <begin position="1"/>
        <end position="46"/>
    </location>
</feature>